<name>A0ABV4ULI0_9MICC</name>
<dbReference type="PRINTS" id="PR00411">
    <property type="entry name" value="PNDRDTASEI"/>
</dbReference>
<dbReference type="SUPFAM" id="SSF51905">
    <property type="entry name" value="FAD/NAD(P)-binding domain"/>
    <property type="match status" value="2"/>
</dbReference>
<dbReference type="EMBL" id="JBHDLJ010000002">
    <property type="protein sequence ID" value="MFB0833773.1"/>
    <property type="molecule type" value="Genomic_DNA"/>
</dbReference>
<feature type="domain" description="FAD/NAD(P)-binding" evidence="5">
    <location>
        <begin position="7"/>
        <end position="303"/>
    </location>
</feature>
<gene>
    <name evidence="7" type="ORF">ACETWP_04160</name>
</gene>
<protein>
    <submittedName>
        <fullName evidence="7">NAD(P)/FAD-dependent oxidoreductase</fullName>
    </submittedName>
</protein>
<dbReference type="Pfam" id="PF07992">
    <property type="entry name" value="Pyr_redox_2"/>
    <property type="match status" value="1"/>
</dbReference>
<comment type="cofactor">
    <cofactor evidence="1">
        <name>FAD</name>
        <dbReference type="ChEBI" id="CHEBI:57692"/>
    </cofactor>
</comment>
<feature type="domain" description="Reductase C-terminal" evidence="6">
    <location>
        <begin position="333"/>
        <end position="413"/>
    </location>
</feature>
<dbReference type="PANTHER" id="PTHR43557:SF2">
    <property type="entry name" value="RIESKE DOMAIN-CONTAINING PROTEIN-RELATED"/>
    <property type="match status" value="1"/>
</dbReference>
<sequence>MSAESDHTVVVGAGLAAAHTVQALREGGYAGSITLIGDEPVPPYERPPLSKEYLQGRKKLAEVFVHDAGWYAERGIDARWGTRAEGIDRDARTVRLATGEGVPYTRLVLATGAVPRTLDVPGASLPGVHTLRRIGDADVLRAAFDTGGRLAIVGAGWIGLEVASSARQAGLEVTVVAPNAVPLEAALGPDIGRYFAELHRRNGTDLRMNTSVTGILEANGRAAGLATDAGEVWADLVLVAVGAAPDTALAAAAGLEVDNGVVVDARLRTRDPSVLAAGDVANAEHASLGRLRVEHWDNAIRQGKLAAATILADSVPGSAAEAGGGALYDWLPYFFTDQYDVGMEYVGRAGGGADVVVRGDPDSGEFIAFWTEGGRVTAAMNVNIWDVGDVLRGIVGREVPRERLADAGIELEDL</sequence>
<dbReference type="InterPro" id="IPR028202">
    <property type="entry name" value="Reductase_C"/>
</dbReference>
<keyword evidence="2" id="KW-0285">Flavoprotein</keyword>
<dbReference type="Proteomes" id="UP001575652">
    <property type="component" value="Unassembled WGS sequence"/>
</dbReference>
<dbReference type="Gene3D" id="3.30.390.30">
    <property type="match status" value="1"/>
</dbReference>
<dbReference type="InterPro" id="IPR023753">
    <property type="entry name" value="FAD/NAD-binding_dom"/>
</dbReference>
<evidence type="ECO:0000259" key="6">
    <source>
        <dbReference type="Pfam" id="PF14759"/>
    </source>
</evidence>
<dbReference type="InterPro" id="IPR050446">
    <property type="entry name" value="FAD-oxidoreductase/Apoptosis"/>
</dbReference>
<evidence type="ECO:0000256" key="3">
    <source>
        <dbReference type="ARBA" id="ARBA00022827"/>
    </source>
</evidence>
<dbReference type="InterPro" id="IPR036188">
    <property type="entry name" value="FAD/NAD-bd_sf"/>
</dbReference>
<reference evidence="7 8" key="1">
    <citation type="submission" date="2024-09" db="EMBL/GenBank/DDBJ databases">
        <authorList>
            <person name="Salinas-Garcia M.A."/>
            <person name="Prieme A."/>
        </authorList>
    </citation>
    <scope>NUCLEOTIDE SEQUENCE [LARGE SCALE GENOMIC DNA]</scope>
    <source>
        <strain evidence="7 8">DSM 21081</strain>
    </source>
</reference>
<dbReference type="SUPFAM" id="SSF55424">
    <property type="entry name" value="FAD/NAD-linked reductases, dimerisation (C-terminal) domain"/>
    <property type="match status" value="1"/>
</dbReference>
<evidence type="ECO:0000313" key="7">
    <source>
        <dbReference type="EMBL" id="MFB0833773.1"/>
    </source>
</evidence>
<evidence type="ECO:0000313" key="8">
    <source>
        <dbReference type="Proteomes" id="UP001575652"/>
    </source>
</evidence>
<keyword evidence="3" id="KW-0274">FAD</keyword>
<evidence type="ECO:0000259" key="5">
    <source>
        <dbReference type="Pfam" id="PF07992"/>
    </source>
</evidence>
<keyword evidence="8" id="KW-1185">Reference proteome</keyword>
<dbReference type="PRINTS" id="PR00368">
    <property type="entry name" value="FADPNR"/>
</dbReference>
<organism evidence="7 8">
    <name type="scientific">Arthrobacter halodurans</name>
    <dbReference type="NCBI Taxonomy" id="516699"/>
    <lineage>
        <taxon>Bacteria</taxon>
        <taxon>Bacillati</taxon>
        <taxon>Actinomycetota</taxon>
        <taxon>Actinomycetes</taxon>
        <taxon>Micrococcales</taxon>
        <taxon>Micrococcaceae</taxon>
        <taxon>Arthrobacter</taxon>
    </lineage>
</organism>
<accession>A0ABV4ULI0</accession>
<evidence type="ECO:0000256" key="1">
    <source>
        <dbReference type="ARBA" id="ARBA00001974"/>
    </source>
</evidence>
<evidence type="ECO:0000256" key="4">
    <source>
        <dbReference type="ARBA" id="ARBA00023002"/>
    </source>
</evidence>
<dbReference type="Gene3D" id="3.50.50.60">
    <property type="entry name" value="FAD/NAD(P)-binding domain"/>
    <property type="match status" value="2"/>
</dbReference>
<dbReference type="PANTHER" id="PTHR43557">
    <property type="entry name" value="APOPTOSIS-INDUCING FACTOR 1"/>
    <property type="match status" value="1"/>
</dbReference>
<dbReference type="InterPro" id="IPR016156">
    <property type="entry name" value="FAD/NAD-linked_Rdtase_dimer_sf"/>
</dbReference>
<dbReference type="Pfam" id="PF14759">
    <property type="entry name" value="Reductase_C"/>
    <property type="match status" value="1"/>
</dbReference>
<keyword evidence="4" id="KW-0560">Oxidoreductase</keyword>
<dbReference type="RefSeq" id="WP_373970935.1">
    <property type="nucleotide sequence ID" value="NZ_JBHDLJ010000002.1"/>
</dbReference>
<comment type="caution">
    <text evidence="7">The sequence shown here is derived from an EMBL/GenBank/DDBJ whole genome shotgun (WGS) entry which is preliminary data.</text>
</comment>
<proteinExistence type="predicted"/>
<evidence type="ECO:0000256" key="2">
    <source>
        <dbReference type="ARBA" id="ARBA00022630"/>
    </source>
</evidence>